<gene>
    <name evidence="3" type="ORF">WN944_011038</name>
</gene>
<proteinExistence type="predicted"/>
<dbReference type="Pfam" id="PF13499">
    <property type="entry name" value="EF-hand_7"/>
    <property type="match status" value="2"/>
</dbReference>
<organism evidence="3 4">
    <name type="scientific">Citrus x changshan-huyou</name>
    <dbReference type="NCBI Taxonomy" id="2935761"/>
    <lineage>
        <taxon>Eukaryota</taxon>
        <taxon>Viridiplantae</taxon>
        <taxon>Streptophyta</taxon>
        <taxon>Embryophyta</taxon>
        <taxon>Tracheophyta</taxon>
        <taxon>Spermatophyta</taxon>
        <taxon>Magnoliopsida</taxon>
        <taxon>eudicotyledons</taxon>
        <taxon>Gunneridae</taxon>
        <taxon>Pentapetalae</taxon>
        <taxon>rosids</taxon>
        <taxon>malvids</taxon>
        <taxon>Sapindales</taxon>
        <taxon>Rutaceae</taxon>
        <taxon>Aurantioideae</taxon>
        <taxon>Citrus</taxon>
    </lineage>
</organism>
<dbReference type="PROSITE" id="PS00018">
    <property type="entry name" value="EF_HAND_1"/>
    <property type="match status" value="4"/>
</dbReference>
<evidence type="ECO:0000256" key="1">
    <source>
        <dbReference type="ARBA" id="ARBA00022837"/>
    </source>
</evidence>
<dbReference type="InterPro" id="IPR002048">
    <property type="entry name" value="EF_hand_dom"/>
</dbReference>
<dbReference type="Gene3D" id="1.10.238.10">
    <property type="entry name" value="EF-hand"/>
    <property type="match status" value="2"/>
</dbReference>
<keyword evidence="1" id="KW-0106">Calcium</keyword>
<dbReference type="AlphaFoldDB" id="A0AAP0MYM7"/>
<dbReference type="InterPro" id="IPR018247">
    <property type="entry name" value="EF_Hand_1_Ca_BS"/>
</dbReference>
<dbReference type="InterPro" id="IPR011992">
    <property type="entry name" value="EF-hand-dom_pair"/>
</dbReference>
<dbReference type="PANTHER" id="PTHR34574:SF10">
    <property type="entry name" value="OS09G0482800 PROTEIN"/>
    <property type="match status" value="1"/>
</dbReference>
<dbReference type="GO" id="GO:0005509">
    <property type="term" value="F:calcium ion binding"/>
    <property type="evidence" value="ECO:0007669"/>
    <property type="project" value="InterPro"/>
</dbReference>
<keyword evidence="4" id="KW-1185">Reference proteome</keyword>
<feature type="domain" description="EF-hand" evidence="2">
    <location>
        <begin position="69"/>
        <end position="104"/>
    </location>
</feature>
<evidence type="ECO:0000313" key="3">
    <source>
        <dbReference type="EMBL" id="KAK9222602.1"/>
    </source>
</evidence>
<sequence>MSVEVLDSATIVSFVEDEEAFNNSIRNRFAHLDTDHDGLLSYAEMMQELKSLRVFETHFGIDEKPDPEELASVYNSLFVQFDHDSNGTVDLEEFKAETKQMMLAMANGLGFLPVQMVLEEDSFLMKAVEKDFVEDEEAFNNSIRNRFAHLDTDHDGLLSYAEMMQELKSLRVFETHFGIDEKPDPEELASVYNSLFVQFDHDSNGTVDLEEFKAETKQMMLAMANGLGFLPVQMVLEEDSFLMKAVEKEFTAKAAA</sequence>
<dbReference type="PANTHER" id="PTHR34574">
    <property type="entry name" value="CALCIUM-BINDING EF-HAND FAMILY PROTEIN-RELATED"/>
    <property type="match status" value="1"/>
</dbReference>
<dbReference type="EMBL" id="JBCGBO010000002">
    <property type="protein sequence ID" value="KAK9222602.1"/>
    <property type="molecule type" value="Genomic_DNA"/>
</dbReference>
<comment type="caution">
    <text evidence="3">The sequence shown here is derived from an EMBL/GenBank/DDBJ whole genome shotgun (WGS) entry which is preliminary data.</text>
</comment>
<feature type="domain" description="EF-hand" evidence="2">
    <location>
        <begin position="20"/>
        <end position="55"/>
    </location>
</feature>
<dbReference type="PROSITE" id="PS50222">
    <property type="entry name" value="EF_HAND_2"/>
    <property type="match status" value="4"/>
</dbReference>
<evidence type="ECO:0000313" key="4">
    <source>
        <dbReference type="Proteomes" id="UP001428341"/>
    </source>
</evidence>
<dbReference type="SUPFAM" id="SSF47473">
    <property type="entry name" value="EF-hand"/>
    <property type="match status" value="1"/>
</dbReference>
<reference evidence="3 4" key="1">
    <citation type="submission" date="2024-05" db="EMBL/GenBank/DDBJ databases">
        <title>Haplotype-resolved chromosome-level genome assembly of Huyou (Citrus changshanensis).</title>
        <authorList>
            <person name="Miao C."/>
            <person name="Chen W."/>
            <person name="Wu Y."/>
            <person name="Wang L."/>
            <person name="Zhao S."/>
            <person name="Grierson D."/>
            <person name="Xu C."/>
            <person name="Chen K."/>
        </authorList>
    </citation>
    <scope>NUCLEOTIDE SEQUENCE [LARGE SCALE GENOMIC DNA]</scope>
    <source>
        <strain evidence="3">01-14</strain>
        <tissue evidence="3">Leaf</tissue>
    </source>
</reference>
<accession>A0AAP0MYM7</accession>
<dbReference type="SMART" id="SM00054">
    <property type="entry name" value="EFh"/>
    <property type="match status" value="4"/>
</dbReference>
<protein>
    <recommendedName>
        <fullName evidence="2">EF-hand domain-containing protein</fullName>
    </recommendedName>
</protein>
<name>A0AAP0MYM7_9ROSI</name>
<feature type="domain" description="EF-hand" evidence="2">
    <location>
        <begin position="187"/>
        <end position="222"/>
    </location>
</feature>
<feature type="domain" description="EF-hand" evidence="2">
    <location>
        <begin position="138"/>
        <end position="173"/>
    </location>
</feature>
<evidence type="ECO:0000259" key="2">
    <source>
        <dbReference type="PROSITE" id="PS50222"/>
    </source>
</evidence>
<dbReference type="Proteomes" id="UP001428341">
    <property type="component" value="Unassembled WGS sequence"/>
</dbReference>